<protein>
    <recommendedName>
        <fullName evidence="3">Glutamine--fructose-6-phosphate aminotransferase [isomerizing]</fullName>
        <ecNumber evidence="2">2.6.1.16</ecNumber>
    </recommendedName>
</protein>
<dbReference type="OrthoDB" id="7874969at2"/>
<dbReference type="EC" id="2.6.1.16" evidence="2"/>
<dbReference type="AlphaFoldDB" id="A0A2T1A9K0"/>
<dbReference type="GO" id="GO:0004360">
    <property type="term" value="F:glutamine-fructose-6-phosphate transaminase (isomerizing) activity"/>
    <property type="evidence" value="ECO:0007669"/>
    <property type="project" value="UniProtKB-EC"/>
</dbReference>
<dbReference type="PANTHER" id="PTHR10937">
    <property type="entry name" value="GLUCOSAMINE--FRUCTOSE-6-PHOSPHATE AMINOTRANSFERASE, ISOMERIZING"/>
    <property type="match status" value="1"/>
</dbReference>
<dbReference type="RefSeq" id="WP_106165133.1">
    <property type="nucleotide sequence ID" value="NZ_PVUF01000016.1"/>
</dbReference>
<evidence type="ECO:0000256" key="2">
    <source>
        <dbReference type="ARBA" id="ARBA00012916"/>
    </source>
</evidence>
<evidence type="ECO:0000256" key="5">
    <source>
        <dbReference type="ARBA" id="ARBA00022962"/>
    </source>
</evidence>
<comment type="caution">
    <text evidence="7">The sequence shown here is derived from an EMBL/GenBank/DDBJ whole genome shotgun (WGS) entry which is preliminary data.</text>
</comment>
<reference evidence="7 8" key="1">
    <citation type="submission" date="2018-03" db="EMBL/GenBank/DDBJ databases">
        <title>Genomic Encyclopedia of Archaeal and Bacterial Type Strains, Phase II (KMG-II): from individual species to whole genera.</title>
        <authorList>
            <person name="Goeker M."/>
        </authorList>
    </citation>
    <scope>NUCLEOTIDE SEQUENCE [LARGE SCALE GENOMIC DNA]</scope>
    <source>
        <strain evidence="7 8">DSM 25328</strain>
    </source>
</reference>
<dbReference type="SUPFAM" id="SSF53697">
    <property type="entry name" value="SIS domain"/>
    <property type="match status" value="1"/>
</dbReference>
<dbReference type="Proteomes" id="UP000237718">
    <property type="component" value="Unassembled WGS sequence"/>
</dbReference>
<keyword evidence="4" id="KW-0808">Transferase</keyword>
<evidence type="ECO:0000256" key="3">
    <source>
        <dbReference type="ARBA" id="ARBA00016090"/>
    </source>
</evidence>
<evidence type="ECO:0000259" key="6">
    <source>
        <dbReference type="PROSITE" id="PS51464"/>
    </source>
</evidence>
<accession>A0A2T1A9K0</accession>
<keyword evidence="5" id="KW-0315">Glutamine amidotransferase</keyword>
<dbReference type="GO" id="GO:0006047">
    <property type="term" value="P:UDP-N-acetylglucosamine metabolic process"/>
    <property type="evidence" value="ECO:0007669"/>
    <property type="project" value="TreeGrafter"/>
</dbReference>
<comment type="catalytic activity">
    <reaction evidence="1">
        <text>D-fructose 6-phosphate + L-glutamine = D-glucosamine 6-phosphate + L-glutamate</text>
        <dbReference type="Rhea" id="RHEA:13237"/>
        <dbReference type="ChEBI" id="CHEBI:29985"/>
        <dbReference type="ChEBI" id="CHEBI:58359"/>
        <dbReference type="ChEBI" id="CHEBI:58725"/>
        <dbReference type="ChEBI" id="CHEBI:61527"/>
        <dbReference type="EC" id="2.6.1.16"/>
    </reaction>
</comment>
<dbReference type="PANTHER" id="PTHR10937:SF0">
    <property type="entry name" value="GLUTAMINE--FRUCTOSE-6-PHOSPHATE TRANSAMINASE (ISOMERIZING)"/>
    <property type="match status" value="1"/>
</dbReference>
<dbReference type="GO" id="GO:0006487">
    <property type="term" value="P:protein N-linked glycosylation"/>
    <property type="evidence" value="ECO:0007669"/>
    <property type="project" value="TreeGrafter"/>
</dbReference>
<gene>
    <name evidence="7" type="ORF">CLV89_11629</name>
</gene>
<dbReference type="GO" id="GO:0097367">
    <property type="term" value="F:carbohydrate derivative binding"/>
    <property type="evidence" value="ECO:0007669"/>
    <property type="project" value="InterPro"/>
</dbReference>
<name>A0A2T1A9K0_TRISK</name>
<dbReference type="PROSITE" id="PS51464">
    <property type="entry name" value="SIS"/>
    <property type="match status" value="1"/>
</dbReference>
<keyword evidence="4" id="KW-0032">Aminotransferase</keyword>
<evidence type="ECO:0000256" key="4">
    <source>
        <dbReference type="ARBA" id="ARBA00022576"/>
    </source>
</evidence>
<sequence>MTTLLEPQSDFMTTIHAEMARQMTDSRDSIAQSGDIAVDIAEAIRRTGRLILLGMGGSHAVGRALEPSYRALGIEAVALPLSEQLDSPLPLDGWTAIVTSQSGESAEVLRWFSEGHAPKDAFGLTMEGASSLAGIVPCLVGAGGSEIPFAATRSLTVTLALHAAVLQHLGADLAPVIAAMSQATAPDMQKAISHFANVRAIVTSGRNQQGVAEAIALGLTELSRLPCFSLESGQLRHGPVEMLHPDVGVVMFRAADPSATYVTNLAEFVVRESKSPLIIFDASDLPPVDGAHMISCPTGHGLAACFTLLSAAQKFMVDFAAARVPDVGTPQRCSKVTKVE</sequence>
<dbReference type="InterPro" id="IPR001347">
    <property type="entry name" value="SIS_dom"/>
</dbReference>
<evidence type="ECO:0000313" key="8">
    <source>
        <dbReference type="Proteomes" id="UP000237718"/>
    </source>
</evidence>
<dbReference type="GO" id="GO:0006002">
    <property type="term" value="P:fructose 6-phosphate metabolic process"/>
    <property type="evidence" value="ECO:0007669"/>
    <property type="project" value="TreeGrafter"/>
</dbReference>
<feature type="domain" description="SIS" evidence="6">
    <location>
        <begin position="40"/>
        <end position="175"/>
    </location>
</feature>
<dbReference type="EMBL" id="PVUF01000016">
    <property type="protein sequence ID" value="PRZ45285.1"/>
    <property type="molecule type" value="Genomic_DNA"/>
</dbReference>
<evidence type="ECO:0000313" key="7">
    <source>
        <dbReference type="EMBL" id="PRZ45285.1"/>
    </source>
</evidence>
<organism evidence="7 8">
    <name type="scientific">Tritonibacter scottomollicae</name>
    <name type="common">Epibacterium scottomollicae</name>
    <dbReference type="NCBI Taxonomy" id="483013"/>
    <lineage>
        <taxon>Bacteria</taxon>
        <taxon>Pseudomonadati</taxon>
        <taxon>Pseudomonadota</taxon>
        <taxon>Alphaproteobacteria</taxon>
        <taxon>Rhodobacterales</taxon>
        <taxon>Paracoccaceae</taxon>
        <taxon>Tritonibacter</taxon>
    </lineage>
</organism>
<proteinExistence type="predicted"/>
<dbReference type="Gene3D" id="3.40.50.10490">
    <property type="entry name" value="Glucose-6-phosphate isomerase like protein, domain 1"/>
    <property type="match status" value="2"/>
</dbReference>
<dbReference type="InterPro" id="IPR046348">
    <property type="entry name" value="SIS_dom_sf"/>
</dbReference>
<evidence type="ECO:0000256" key="1">
    <source>
        <dbReference type="ARBA" id="ARBA00001031"/>
    </source>
</evidence>